<feature type="transmembrane region" description="Helical" evidence="1">
    <location>
        <begin position="63"/>
        <end position="82"/>
    </location>
</feature>
<keyword evidence="1" id="KW-1133">Transmembrane helix</keyword>
<sequence>MRHRLYYLLPDIECARRTLDDLLLSRIEQRYVHFLSLGAPLPSDLPEANILHRTDVVHGAGNGMLIGAALGLALGALLAMNVDLASPSAVVVGTTLLGLIFGGWAASMVAAALPNTRLKAFYPEIEKGKVLMIADIPASRIKEIEKVLEERHPEMRFSGEDPRIPAFP</sequence>
<gene>
    <name evidence="2" type="ORF">TSA66_16995</name>
</gene>
<evidence type="ECO:0000256" key="1">
    <source>
        <dbReference type="SAM" id="Phobius"/>
    </source>
</evidence>
<keyword evidence="1" id="KW-0812">Transmembrane</keyword>
<evidence type="ECO:0000313" key="3">
    <source>
        <dbReference type="Proteomes" id="UP000031572"/>
    </source>
</evidence>
<name>A0A0C2BLI1_9BURK</name>
<comment type="caution">
    <text evidence="2">The sequence shown here is derived from an EMBL/GenBank/DDBJ whole genome shotgun (WGS) entry which is preliminary data.</text>
</comment>
<dbReference type="RefSeq" id="WP_040040786.1">
    <property type="nucleotide sequence ID" value="NZ_JWJG01000028.1"/>
</dbReference>
<feature type="transmembrane region" description="Helical" evidence="1">
    <location>
        <begin position="88"/>
        <end position="113"/>
    </location>
</feature>
<organism evidence="2 3">
    <name type="scientific">Noviherbaspirillum autotrophicum</name>
    <dbReference type="NCBI Taxonomy" id="709839"/>
    <lineage>
        <taxon>Bacteria</taxon>
        <taxon>Pseudomonadati</taxon>
        <taxon>Pseudomonadota</taxon>
        <taxon>Betaproteobacteria</taxon>
        <taxon>Burkholderiales</taxon>
        <taxon>Oxalobacteraceae</taxon>
        <taxon>Noviherbaspirillum</taxon>
    </lineage>
</organism>
<keyword evidence="1" id="KW-0472">Membrane</keyword>
<reference evidence="2 3" key="1">
    <citation type="submission" date="2014-12" db="EMBL/GenBank/DDBJ databases">
        <title>Denitrispirillum autotrophicum gen. nov., sp. nov., Denitrifying, Facultatively Autotrophic Bacteria Isolated from Rice Paddy Soil.</title>
        <authorList>
            <person name="Ishii S."/>
            <person name="Ashida N."/>
            <person name="Ohno H."/>
            <person name="Otsuka S."/>
            <person name="Yokota A."/>
            <person name="Senoo K."/>
        </authorList>
    </citation>
    <scope>NUCLEOTIDE SEQUENCE [LARGE SCALE GENOMIC DNA]</scope>
    <source>
        <strain evidence="2 3">TSA66</strain>
    </source>
</reference>
<accession>A0A0C2BLI1</accession>
<evidence type="ECO:0000313" key="2">
    <source>
        <dbReference type="EMBL" id="KIF82110.1"/>
    </source>
</evidence>
<dbReference type="Proteomes" id="UP000031572">
    <property type="component" value="Unassembled WGS sequence"/>
</dbReference>
<dbReference type="AlphaFoldDB" id="A0A0C2BLI1"/>
<proteinExistence type="predicted"/>
<protein>
    <submittedName>
        <fullName evidence="2">Membrane protein</fullName>
    </submittedName>
</protein>
<dbReference type="OrthoDB" id="8775484at2"/>
<dbReference type="STRING" id="709839.TSA66_16995"/>
<keyword evidence="3" id="KW-1185">Reference proteome</keyword>
<dbReference type="EMBL" id="JWJG01000028">
    <property type="protein sequence ID" value="KIF82110.1"/>
    <property type="molecule type" value="Genomic_DNA"/>
</dbReference>